<proteinExistence type="inferred from homology"/>
<dbReference type="InterPro" id="IPR025110">
    <property type="entry name" value="AMP-bd_C"/>
</dbReference>
<evidence type="ECO:0000259" key="3">
    <source>
        <dbReference type="Pfam" id="PF00501"/>
    </source>
</evidence>
<feature type="domain" description="AMP-binding enzyme C-terminal" evidence="4">
    <location>
        <begin position="277"/>
        <end position="351"/>
    </location>
</feature>
<dbReference type="InterPro" id="IPR042099">
    <property type="entry name" value="ANL_N_sf"/>
</dbReference>
<dbReference type="Gene3D" id="3.30.300.30">
    <property type="match status" value="1"/>
</dbReference>
<dbReference type="EMBL" id="CAEZUJ010000004">
    <property type="protein sequence ID" value="CAB4591424.1"/>
    <property type="molecule type" value="Genomic_DNA"/>
</dbReference>
<evidence type="ECO:0000259" key="4">
    <source>
        <dbReference type="Pfam" id="PF13193"/>
    </source>
</evidence>
<dbReference type="Pfam" id="PF00501">
    <property type="entry name" value="AMP-binding"/>
    <property type="match status" value="1"/>
</dbReference>
<dbReference type="SUPFAM" id="SSF56801">
    <property type="entry name" value="Acetyl-CoA synthetase-like"/>
    <property type="match status" value="1"/>
</dbReference>
<dbReference type="InterPro" id="IPR045851">
    <property type="entry name" value="AMP-bd_C_sf"/>
</dbReference>
<evidence type="ECO:0000256" key="1">
    <source>
        <dbReference type="ARBA" id="ARBA00006432"/>
    </source>
</evidence>
<organism evidence="5">
    <name type="scientific">freshwater metagenome</name>
    <dbReference type="NCBI Taxonomy" id="449393"/>
    <lineage>
        <taxon>unclassified sequences</taxon>
        <taxon>metagenomes</taxon>
        <taxon>ecological metagenomes</taxon>
    </lineage>
</organism>
<name>A0A6J6FWR5_9ZZZZ</name>
<dbReference type="InterPro" id="IPR000873">
    <property type="entry name" value="AMP-dep_synth/lig_dom"/>
</dbReference>
<evidence type="ECO:0000313" key="5">
    <source>
        <dbReference type="EMBL" id="CAB4591424.1"/>
    </source>
</evidence>
<keyword evidence="2" id="KW-0436">Ligase</keyword>
<comment type="similarity">
    <text evidence="1">Belongs to the ATP-dependent AMP-binding enzyme family.</text>
</comment>
<evidence type="ECO:0000256" key="2">
    <source>
        <dbReference type="ARBA" id="ARBA00022598"/>
    </source>
</evidence>
<dbReference type="Gene3D" id="3.40.50.12780">
    <property type="entry name" value="N-terminal domain of ligase-like"/>
    <property type="match status" value="1"/>
</dbReference>
<accession>A0A6J6FWR5</accession>
<feature type="domain" description="AMP-dependent synthetase/ligase" evidence="3">
    <location>
        <begin position="46"/>
        <end position="202"/>
    </location>
</feature>
<dbReference type="GO" id="GO:0031956">
    <property type="term" value="F:medium-chain fatty acid-CoA ligase activity"/>
    <property type="evidence" value="ECO:0007669"/>
    <property type="project" value="TreeGrafter"/>
</dbReference>
<dbReference type="Pfam" id="PF13193">
    <property type="entry name" value="AMP-binding_C"/>
    <property type="match status" value="1"/>
</dbReference>
<dbReference type="PANTHER" id="PTHR43201">
    <property type="entry name" value="ACYL-COA SYNTHETASE"/>
    <property type="match status" value="1"/>
</dbReference>
<gene>
    <name evidence="5" type="ORF">UFOPK1811_00191</name>
</gene>
<dbReference type="AlphaFoldDB" id="A0A6J6FWR5"/>
<dbReference type="PANTHER" id="PTHR43201:SF5">
    <property type="entry name" value="MEDIUM-CHAIN ACYL-COA LIGASE ACSF2, MITOCHONDRIAL"/>
    <property type="match status" value="1"/>
</dbReference>
<dbReference type="GO" id="GO:0006631">
    <property type="term" value="P:fatty acid metabolic process"/>
    <property type="evidence" value="ECO:0007669"/>
    <property type="project" value="TreeGrafter"/>
</dbReference>
<sequence>MKRANLFDPMLAREQIHQALAGTGPTLLISSSAKFAPENESFKSLLNDHSESAEKIAILIETSGSSGTPKLVALSAQAIRESAEITNQFLGAEIGDRWSLTLPLNHIAGINQLTRSINLNSLPASSDGEGAQFISIVPTQLHRAIQNRDSLFNNLLAAKKVLVGGAPISEKLISEAHECGIAIVTSYGMTEMSGGCVYNSLPLPGVEMRIAANGLINLKGPMIANSYFGDQESTRKHFQAGWFITSDIGEIENDELKIIGRSDDLIISGGEKISAIKVEALIRSHYPDLEIIVIGISDIEWGQALRVVVTGEKHGLTLAQIRDIVGVQIGRLAAPRSLLYLEKMPMIGIGKPDLVLLRSAQATEEM</sequence>
<reference evidence="5" key="1">
    <citation type="submission" date="2020-05" db="EMBL/GenBank/DDBJ databases">
        <authorList>
            <person name="Chiriac C."/>
            <person name="Salcher M."/>
            <person name="Ghai R."/>
            <person name="Kavagutti S V."/>
        </authorList>
    </citation>
    <scope>NUCLEOTIDE SEQUENCE</scope>
</reference>
<protein>
    <submittedName>
        <fullName evidence="5">Unannotated protein</fullName>
    </submittedName>
</protein>